<protein>
    <submittedName>
        <fullName evidence="5">DNA-binding MarR family transcriptional regulator</fullName>
    </submittedName>
</protein>
<evidence type="ECO:0000313" key="5">
    <source>
        <dbReference type="EMBL" id="PJJ45666.1"/>
    </source>
</evidence>
<dbReference type="SMART" id="SM00347">
    <property type="entry name" value="HTH_MARR"/>
    <property type="match status" value="1"/>
</dbReference>
<dbReference type="EMBL" id="PGEY01000001">
    <property type="protein sequence ID" value="PJJ45666.1"/>
    <property type="molecule type" value="Genomic_DNA"/>
</dbReference>
<gene>
    <name evidence="5" type="ORF">ATK23_2960</name>
</gene>
<dbReference type="InterPro" id="IPR000835">
    <property type="entry name" value="HTH_MarR-typ"/>
</dbReference>
<organism evidence="5 6">
    <name type="scientific">Glutamicibacter mysorens</name>
    <dbReference type="NCBI Taxonomy" id="257984"/>
    <lineage>
        <taxon>Bacteria</taxon>
        <taxon>Bacillati</taxon>
        <taxon>Actinomycetota</taxon>
        <taxon>Actinomycetes</taxon>
        <taxon>Micrococcales</taxon>
        <taxon>Micrococcaceae</taxon>
        <taxon>Glutamicibacter</taxon>
    </lineage>
</organism>
<dbReference type="PANTHER" id="PTHR33164:SF101">
    <property type="entry name" value="TRANSCRIPTIONAL REPRESSOR MPRA"/>
    <property type="match status" value="1"/>
</dbReference>
<evidence type="ECO:0000313" key="6">
    <source>
        <dbReference type="Proteomes" id="UP000229263"/>
    </source>
</evidence>
<keyword evidence="2 5" id="KW-0238">DNA-binding</keyword>
<dbReference type="InterPro" id="IPR023187">
    <property type="entry name" value="Tscrpt_reg_MarR-type_CS"/>
</dbReference>
<dbReference type="SUPFAM" id="SSF46785">
    <property type="entry name" value="Winged helix' DNA-binding domain"/>
    <property type="match status" value="1"/>
</dbReference>
<accession>A0ABX4N579</accession>
<dbReference type="PROSITE" id="PS50995">
    <property type="entry name" value="HTH_MARR_2"/>
    <property type="match status" value="1"/>
</dbReference>
<reference evidence="5 6" key="1">
    <citation type="submission" date="2017-11" db="EMBL/GenBank/DDBJ databases">
        <title>Sequencing the genomes of 1000 actinobacteria strains.</title>
        <authorList>
            <person name="Klenk H.-P."/>
        </authorList>
    </citation>
    <scope>NUCLEOTIDE SEQUENCE [LARGE SCALE GENOMIC DNA]</scope>
    <source>
        <strain evidence="5 6">DSM 12798</strain>
    </source>
</reference>
<name>A0ABX4N579_9MICC</name>
<dbReference type="Pfam" id="PF12802">
    <property type="entry name" value="MarR_2"/>
    <property type="match status" value="1"/>
</dbReference>
<dbReference type="Proteomes" id="UP000229263">
    <property type="component" value="Unassembled WGS sequence"/>
</dbReference>
<proteinExistence type="predicted"/>
<dbReference type="InterPro" id="IPR039422">
    <property type="entry name" value="MarR/SlyA-like"/>
</dbReference>
<comment type="caution">
    <text evidence="5">The sequence shown here is derived from an EMBL/GenBank/DDBJ whole genome shotgun (WGS) entry which is preliminary data.</text>
</comment>
<keyword evidence="6" id="KW-1185">Reference proteome</keyword>
<dbReference type="PRINTS" id="PR00598">
    <property type="entry name" value="HTHMARR"/>
</dbReference>
<dbReference type="PANTHER" id="PTHR33164">
    <property type="entry name" value="TRANSCRIPTIONAL REGULATOR, MARR FAMILY"/>
    <property type="match status" value="1"/>
</dbReference>
<dbReference type="InterPro" id="IPR036390">
    <property type="entry name" value="WH_DNA-bd_sf"/>
</dbReference>
<evidence type="ECO:0000256" key="2">
    <source>
        <dbReference type="ARBA" id="ARBA00023125"/>
    </source>
</evidence>
<dbReference type="PROSITE" id="PS01117">
    <property type="entry name" value="HTH_MARR_1"/>
    <property type="match status" value="1"/>
</dbReference>
<evidence type="ECO:0000259" key="4">
    <source>
        <dbReference type="PROSITE" id="PS50995"/>
    </source>
</evidence>
<evidence type="ECO:0000256" key="1">
    <source>
        <dbReference type="ARBA" id="ARBA00023015"/>
    </source>
</evidence>
<keyword evidence="3" id="KW-0804">Transcription</keyword>
<keyword evidence="1" id="KW-0805">Transcription regulation</keyword>
<evidence type="ECO:0000256" key="3">
    <source>
        <dbReference type="ARBA" id="ARBA00023163"/>
    </source>
</evidence>
<feature type="domain" description="HTH marR-type" evidence="4">
    <location>
        <begin position="27"/>
        <end position="163"/>
    </location>
</feature>
<dbReference type="InterPro" id="IPR036388">
    <property type="entry name" value="WH-like_DNA-bd_sf"/>
</dbReference>
<dbReference type="GO" id="GO:0003677">
    <property type="term" value="F:DNA binding"/>
    <property type="evidence" value="ECO:0007669"/>
    <property type="project" value="UniProtKB-KW"/>
</dbReference>
<sequence length="169" mass="18555">MQMTSPLPRDPIAQAREQWISHGWSAEADSMAAITAVMRTASIYLQRADAILKPHGLTFARFEVLALLGFSKRGSLPMSQASQLLQVHATSLTNSVDRLEATGLVRRIPHPTDGRTRLLELTAAGQQVLPAARDDLNEKLFARSNLSGTDATEIFEILARFRKASGDFL</sequence>
<dbReference type="Gene3D" id="1.10.10.10">
    <property type="entry name" value="Winged helix-like DNA-binding domain superfamily/Winged helix DNA-binding domain"/>
    <property type="match status" value="1"/>
</dbReference>